<feature type="region of interest" description="Disordered" evidence="1">
    <location>
        <begin position="500"/>
        <end position="558"/>
    </location>
</feature>
<dbReference type="GO" id="GO:0003700">
    <property type="term" value="F:DNA-binding transcription factor activity"/>
    <property type="evidence" value="ECO:0007669"/>
    <property type="project" value="TreeGrafter"/>
</dbReference>
<dbReference type="STRING" id="554065.E1ZHV8"/>
<dbReference type="OrthoDB" id="512636at2759"/>
<evidence type="ECO:0000256" key="1">
    <source>
        <dbReference type="SAM" id="MobiDB-lite"/>
    </source>
</evidence>
<dbReference type="RefSeq" id="XP_005846631.1">
    <property type="nucleotide sequence ID" value="XM_005846569.1"/>
</dbReference>
<dbReference type="PANTHER" id="PTHR31713">
    <property type="entry name" value="OS02G0177800 PROTEIN"/>
    <property type="match status" value="1"/>
</dbReference>
<feature type="compositionally biased region" description="Low complexity" evidence="1">
    <location>
        <begin position="598"/>
        <end position="609"/>
    </location>
</feature>
<feature type="compositionally biased region" description="Low complexity" evidence="1">
    <location>
        <begin position="786"/>
        <end position="860"/>
    </location>
</feature>
<feature type="region of interest" description="Disordered" evidence="1">
    <location>
        <begin position="408"/>
        <end position="444"/>
    </location>
</feature>
<dbReference type="GO" id="GO:0005516">
    <property type="term" value="F:calmodulin binding"/>
    <property type="evidence" value="ECO:0007669"/>
    <property type="project" value="InterPro"/>
</dbReference>
<dbReference type="GO" id="GO:0043565">
    <property type="term" value="F:sequence-specific DNA binding"/>
    <property type="evidence" value="ECO:0007669"/>
    <property type="project" value="TreeGrafter"/>
</dbReference>
<dbReference type="KEGG" id="cvr:CHLNCDRAFT_58168"/>
<organism evidence="3">
    <name type="scientific">Chlorella variabilis</name>
    <name type="common">Green alga</name>
    <dbReference type="NCBI Taxonomy" id="554065"/>
    <lineage>
        <taxon>Eukaryota</taxon>
        <taxon>Viridiplantae</taxon>
        <taxon>Chlorophyta</taxon>
        <taxon>core chlorophytes</taxon>
        <taxon>Trebouxiophyceae</taxon>
        <taxon>Chlorellales</taxon>
        <taxon>Chlorellaceae</taxon>
        <taxon>Chlorella clade</taxon>
        <taxon>Chlorella</taxon>
    </lineage>
</organism>
<feature type="compositionally biased region" description="Low complexity" evidence="1">
    <location>
        <begin position="521"/>
        <end position="540"/>
    </location>
</feature>
<dbReference type="GeneID" id="17354068"/>
<dbReference type="InParanoid" id="E1ZHV8"/>
<feature type="compositionally biased region" description="Gly residues" evidence="1">
    <location>
        <begin position="748"/>
        <end position="757"/>
    </location>
</feature>
<sequence length="953" mass="98184">MALQLEFRHDCQNLGCSNFQCNLCKLSQRRRCPTNFAAKYLAPCDVVEAKCGAQIYVVVTDIGTGQLVQQGLEDLGLLISIVDGRKFEVEGDGEDAIERCELLANKQGQPLLAHGRSGSYTDTKRVMVPMIHGQALLPDLKITDSSEALLTGRAPPFRLAVRAVHRSGEPFVGVNYALSDPFVVATARVKGAAKLEIPHVDDHVSKIDCVGLQTQKKLEDIRAAAVAAGVPDLNLPINSVVKVGQFRDLVETAERNKALRETLKQVLRLTKGWDIARDHVRKAVETDVQLRVYHPDGRTEVGLVFKCGSFNVIDINRPVGLMRRKQNPQQANQELVDVIWLPLDTASFPDAVKRMLPQASADWRKDGHPGWALLPLTIGHMPPYSDGGKPTSQTSSFTFTIRMASGAAPPPASTVPLPVAPPGGIPLSPRASGPGALPPQPLLGSGMNGGLNGFGGGGAGLPLGLNLGGALGGLGLQPPPHLPAGFVPGSGLDALRMQQQGMSSPLAGQLPTGLPPDLLFGGQQQLGAPPVQQQQQQQPPAQQPQPPQQQFAGIPGLGLGGELPPALAGLDAATVQGLMQMPTLDLYSAGSGPAPGVQRSSSQNQASAMQQAQAAAAAAAAAVASAQGQRASAPPPGAQLPPELAHLLKDDSMSPFEDPNFQQLMSMMAGPAANGAQPGSAAAAAAAAARGPAPGSGGRTGRDNKQSKRKADTSLVTWMDMNKGLDDLSLPANVAPLESLFTSMLPGGELGAGDGGSGPPPQPVGFFPAMPSGGGSPAKRGGSRSPGGTPAAGDGAAAQQAAGSEAQPMDVQQPSQASQQAAAGGAQQVASSAAAATQPSTGTAPMQGDTPTAAQQAAAAPAPAPLVTTVTLEQMQQQFARAMRQEITFAELETYLKQYNLLPSGKPAGGADQQAAAMTAAMAVAAGAQQQQQSKDGSGGLEDMQTIERALPA</sequence>
<feature type="compositionally biased region" description="Pro residues" evidence="1">
    <location>
        <begin position="408"/>
        <end position="424"/>
    </location>
</feature>
<name>E1ZHV8_CHLVA</name>
<evidence type="ECO:0000313" key="3">
    <source>
        <dbReference type="Proteomes" id="UP000008141"/>
    </source>
</evidence>
<dbReference type="PANTHER" id="PTHR31713:SF96">
    <property type="entry name" value="OS02G0562300 PROTEIN"/>
    <property type="match status" value="1"/>
</dbReference>
<feature type="region of interest" description="Disordered" evidence="1">
    <location>
        <begin position="672"/>
        <end position="711"/>
    </location>
</feature>
<proteinExistence type="predicted"/>
<reference evidence="2 3" key="1">
    <citation type="journal article" date="2010" name="Plant Cell">
        <title>The Chlorella variabilis NC64A genome reveals adaptation to photosymbiosis, coevolution with viruses, and cryptic sex.</title>
        <authorList>
            <person name="Blanc G."/>
            <person name="Duncan G."/>
            <person name="Agarkova I."/>
            <person name="Borodovsky M."/>
            <person name="Gurnon J."/>
            <person name="Kuo A."/>
            <person name="Lindquist E."/>
            <person name="Lucas S."/>
            <person name="Pangilinan J."/>
            <person name="Polle J."/>
            <person name="Salamov A."/>
            <person name="Terry A."/>
            <person name="Yamada T."/>
            <person name="Dunigan D.D."/>
            <person name="Grigoriev I.V."/>
            <person name="Claverie J.M."/>
            <person name="Van Etten J.L."/>
        </authorList>
    </citation>
    <scope>NUCLEOTIDE SEQUENCE [LARGE SCALE GENOMIC DNA]</scope>
    <source>
        <strain evidence="2 3">NC64A</strain>
    </source>
</reference>
<dbReference type="AlphaFoldDB" id="E1ZHV8"/>
<feature type="region of interest" description="Disordered" evidence="1">
    <location>
        <begin position="746"/>
        <end position="860"/>
    </location>
</feature>
<dbReference type="GO" id="GO:0005634">
    <property type="term" value="C:nucleus"/>
    <property type="evidence" value="ECO:0007669"/>
    <property type="project" value="TreeGrafter"/>
</dbReference>
<accession>E1ZHV8</accession>
<dbReference type="Proteomes" id="UP000008141">
    <property type="component" value="Unassembled WGS sequence"/>
</dbReference>
<dbReference type="GO" id="GO:0080142">
    <property type="term" value="P:regulation of salicylic acid biosynthetic process"/>
    <property type="evidence" value="ECO:0007669"/>
    <property type="project" value="TreeGrafter"/>
</dbReference>
<dbReference type="InterPro" id="IPR012416">
    <property type="entry name" value="CBP60"/>
</dbReference>
<feature type="region of interest" description="Disordered" evidence="1">
    <location>
        <begin position="928"/>
        <end position="953"/>
    </location>
</feature>
<feature type="compositionally biased region" description="Low complexity" evidence="1">
    <location>
        <begin position="672"/>
        <end position="693"/>
    </location>
</feature>
<keyword evidence="3" id="KW-1185">Reference proteome</keyword>
<evidence type="ECO:0000313" key="2">
    <source>
        <dbReference type="EMBL" id="EFN54529.1"/>
    </source>
</evidence>
<dbReference type="EMBL" id="GL433847">
    <property type="protein sequence ID" value="EFN54529.1"/>
    <property type="molecule type" value="Genomic_DNA"/>
</dbReference>
<feature type="compositionally biased region" description="Basic and acidic residues" evidence="1">
    <location>
        <begin position="700"/>
        <end position="711"/>
    </location>
</feature>
<protein>
    <submittedName>
        <fullName evidence="2">Expressed protein</fullName>
    </submittedName>
</protein>
<feature type="region of interest" description="Disordered" evidence="1">
    <location>
        <begin position="590"/>
        <end position="609"/>
    </location>
</feature>
<gene>
    <name evidence="2" type="ORF">CHLNCDRAFT_58168</name>
</gene>